<comment type="caution">
    <text evidence="1">The sequence shown here is derived from an EMBL/GenBank/DDBJ whole genome shotgun (WGS) entry which is preliminary data.</text>
</comment>
<name>A0AAP0IPV5_9MAGN</name>
<protein>
    <submittedName>
        <fullName evidence="1">Uncharacterized protein</fullName>
    </submittedName>
</protein>
<evidence type="ECO:0000313" key="2">
    <source>
        <dbReference type="Proteomes" id="UP001419268"/>
    </source>
</evidence>
<dbReference type="EMBL" id="JBBNAG010000007">
    <property type="protein sequence ID" value="KAK9118803.1"/>
    <property type="molecule type" value="Genomic_DNA"/>
</dbReference>
<accession>A0AAP0IPV5</accession>
<keyword evidence="2" id="KW-1185">Reference proteome</keyword>
<sequence length="55" mass="6291">MYSLKRLHFDASLITINIRKLIARNIFLPAATKLQDTSLKHILSNKFTLSVCPSF</sequence>
<proteinExistence type="predicted"/>
<dbReference type="Proteomes" id="UP001419268">
    <property type="component" value="Unassembled WGS sequence"/>
</dbReference>
<reference evidence="1 2" key="1">
    <citation type="submission" date="2024-01" db="EMBL/GenBank/DDBJ databases">
        <title>Genome assemblies of Stephania.</title>
        <authorList>
            <person name="Yang L."/>
        </authorList>
    </citation>
    <scope>NUCLEOTIDE SEQUENCE [LARGE SCALE GENOMIC DNA]</scope>
    <source>
        <strain evidence="1">JXDWG</strain>
        <tissue evidence="1">Leaf</tissue>
    </source>
</reference>
<gene>
    <name evidence="1" type="ORF">Scep_016896</name>
</gene>
<evidence type="ECO:0000313" key="1">
    <source>
        <dbReference type="EMBL" id="KAK9118803.1"/>
    </source>
</evidence>
<dbReference type="AlphaFoldDB" id="A0AAP0IPV5"/>
<organism evidence="1 2">
    <name type="scientific">Stephania cephalantha</name>
    <dbReference type="NCBI Taxonomy" id="152367"/>
    <lineage>
        <taxon>Eukaryota</taxon>
        <taxon>Viridiplantae</taxon>
        <taxon>Streptophyta</taxon>
        <taxon>Embryophyta</taxon>
        <taxon>Tracheophyta</taxon>
        <taxon>Spermatophyta</taxon>
        <taxon>Magnoliopsida</taxon>
        <taxon>Ranunculales</taxon>
        <taxon>Menispermaceae</taxon>
        <taxon>Menispermoideae</taxon>
        <taxon>Cissampelideae</taxon>
        <taxon>Stephania</taxon>
    </lineage>
</organism>